<evidence type="ECO:0000256" key="4">
    <source>
        <dbReference type="ARBA" id="ARBA00022982"/>
    </source>
</evidence>
<dbReference type="CDD" id="cd10550">
    <property type="entry name" value="DMSOR_beta_like"/>
    <property type="match status" value="1"/>
</dbReference>
<evidence type="ECO:0000256" key="5">
    <source>
        <dbReference type="ARBA" id="ARBA00023004"/>
    </source>
</evidence>
<accession>A0A1T4VY93</accession>
<dbReference type="GO" id="GO:0051539">
    <property type="term" value="F:4 iron, 4 sulfur cluster binding"/>
    <property type="evidence" value="ECO:0007669"/>
    <property type="project" value="UniProtKB-KW"/>
</dbReference>
<dbReference type="SUPFAM" id="SSF54862">
    <property type="entry name" value="4Fe-4S ferredoxins"/>
    <property type="match status" value="1"/>
</dbReference>
<dbReference type="InterPro" id="IPR017896">
    <property type="entry name" value="4Fe4S_Fe-S-bd"/>
</dbReference>
<evidence type="ECO:0000313" key="8">
    <source>
        <dbReference type="EMBL" id="SKA69953.1"/>
    </source>
</evidence>
<organism evidence="8 9">
    <name type="scientific">Desulfobaculum bizertense DSM 18034</name>
    <dbReference type="NCBI Taxonomy" id="1121442"/>
    <lineage>
        <taxon>Bacteria</taxon>
        <taxon>Pseudomonadati</taxon>
        <taxon>Thermodesulfobacteriota</taxon>
        <taxon>Desulfovibrionia</taxon>
        <taxon>Desulfovibrionales</taxon>
        <taxon>Desulfovibrionaceae</taxon>
        <taxon>Desulfobaculum</taxon>
    </lineage>
</organism>
<dbReference type="Gene3D" id="3.30.70.20">
    <property type="match status" value="2"/>
</dbReference>
<evidence type="ECO:0000259" key="7">
    <source>
        <dbReference type="PROSITE" id="PS51379"/>
    </source>
</evidence>
<evidence type="ECO:0000256" key="6">
    <source>
        <dbReference type="ARBA" id="ARBA00023014"/>
    </source>
</evidence>
<gene>
    <name evidence="8" type="ORF">SAMN02745702_01249</name>
</gene>
<dbReference type="InterPro" id="IPR017900">
    <property type="entry name" value="4Fe4S_Fe_S_CS"/>
</dbReference>
<dbReference type="STRING" id="1121442.SAMN02745702_01249"/>
<dbReference type="Pfam" id="PF13247">
    <property type="entry name" value="Fer4_11"/>
    <property type="match status" value="1"/>
</dbReference>
<dbReference type="GO" id="GO:0046872">
    <property type="term" value="F:metal ion binding"/>
    <property type="evidence" value="ECO:0007669"/>
    <property type="project" value="UniProtKB-KW"/>
</dbReference>
<name>A0A1T4VY93_9BACT</name>
<dbReference type="InterPro" id="IPR050294">
    <property type="entry name" value="RnfB_subfamily"/>
</dbReference>
<sequence>MNDENSRRNAPSQLTRRQFLSHSAGGLTASLLLLKQTGSLAFAMHPGGEDAQLPPAKYELRFDEKLCAGCAYCEIACAQYHAGHADITACRNRFVLKPVLTFTGLSALSANAPGHPQALSTAHFAEFSENEFCHQCASPECLDACPENAITVSPQTGARLVNQSLCVGCGECVDACPYGMIHLDENTETAVKCDLCGGDPQCAAWCPTGAISYHKL</sequence>
<keyword evidence="6" id="KW-0411">Iron-sulfur</keyword>
<protein>
    <submittedName>
        <fullName evidence="8">Fe-S-cluster-containing dehydrogenase component</fullName>
    </submittedName>
</protein>
<evidence type="ECO:0000256" key="3">
    <source>
        <dbReference type="ARBA" id="ARBA00022723"/>
    </source>
</evidence>
<dbReference type="EMBL" id="FUYA01000003">
    <property type="protein sequence ID" value="SKA69953.1"/>
    <property type="molecule type" value="Genomic_DNA"/>
</dbReference>
<feature type="domain" description="4Fe-4S ferredoxin-type" evidence="7">
    <location>
        <begin position="123"/>
        <end position="155"/>
    </location>
</feature>
<keyword evidence="3" id="KW-0479">Metal-binding</keyword>
<dbReference type="RefSeq" id="WP_078684545.1">
    <property type="nucleotide sequence ID" value="NZ_FUYA01000003.1"/>
</dbReference>
<dbReference type="PANTHER" id="PTHR42859:SF10">
    <property type="entry name" value="DIMETHYLSULFOXIDE REDUCTASE CHAIN B"/>
    <property type="match status" value="1"/>
</dbReference>
<dbReference type="Proteomes" id="UP000189733">
    <property type="component" value="Unassembled WGS sequence"/>
</dbReference>
<evidence type="ECO:0000313" key="9">
    <source>
        <dbReference type="Proteomes" id="UP000189733"/>
    </source>
</evidence>
<dbReference type="PROSITE" id="PS51318">
    <property type="entry name" value="TAT"/>
    <property type="match status" value="1"/>
</dbReference>
<keyword evidence="5" id="KW-0408">Iron</keyword>
<keyword evidence="9" id="KW-1185">Reference proteome</keyword>
<feature type="domain" description="4Fe-4S ferredoxin-type" evidence="7">
    <location>
        <begin position="157"/>
        <end position="186"/>
    </location>
</feature>
<dbReference type="AlphaFoldDB" id="A0A1T4VY93"/>
<dbReference type="OrthoDB" id="9789030at2"/>
<keyword evidence="1" id="KW-0813">Transport</keyword>
<dbReference type="PROSITE" id="PS51379">
    <property type="entry name" value="4FE4S_FER_2"/>
    <property type="match status" value="2"/>
</dbReference>
<dbReference type="InterPro" id="IPR006311">
    <property type="entry name" value="TAT_signal"/>
</dbReference>
<evidence type="ECO:0000256" key="1">
    <source>
        <dbReference type="ARBA" id="ARBA00022448"/>
    </source>
</evidence>
<keyword evidence="2" id="KW-0004">4Fe-4S</keyword>
<evidence type="ECO:0000256" key="2">
    <source>
        <dbReference type="ARBA" id="ARBA00022485"/>
    </source>
</evidence>
<dbReference type="PROSITE" id="PS00198">
    <property type="entry name" value="4FE4S_FER_1"/>
    <property type="match status" value="1"/>
</dbReference>
<keyword evidence="4" id="KW-0249">Electron transport</keyword>
<reference evidence="8 9" key="1">
    <citation type="submission" date="2017-02" db="EMBL/GenBank/DDBJ databases">
        <authorList>
            <person name="Peterson S.W."/>
        </authorList>
    </citation>
    <scope>NUCLEOTIDE SEQUENCE [LARGE SCALE GENOMIC DNA]</scope>
    <source>
        <strain evidence="8 9">DSM 18034</strain>
    </source>
</reference>
<proteinExistence type="predicted"/>
<dbReference type="PANTHER" id="PTHR42859">
    <property type="entry name" value="OXIDOREDUCTASE"/>
    <property type="match status" value="1"/>
</dbReference>